<dbReference type="InterPro" id="IPR052701">
    <property type="entry name" value="GAG_Ulvan_Degrading_Sulfatases"/>
</dbReference>
<gene>
    <name evidence="5" type="primary">betC_2</name>
    <name evidence="5" type="ORF">Spa11_21620</name>
</gene>
<reference evidence="5 6" key="1">
    <citation type="submission" date="2019-02" db="EMBL/GenBank/DDBJ databases">
        <title>Deep-cultivation of Planctomycetes and their phenomic and genomic characterization uncovers novel biology.</title>
        <authorList>
            <person name="Wiegand S."/>
            <person name="Jogler M."/>
            <person name="Boedeker C."/>
            <person name="Pinto D."/>
            <person name="Vollmers J."/>
            <person name="Rivas-Marin E."/>
            <person name="Kohn T."/>
            <person name="Peeters S.H."/>
            <person name="Heuer A."/>
            <person name="Rast P."/>
            <person name="Oberbeckmann S."/>
            <person name="Bunk B."/>
            <person name="Jeske O."/>
            <person name="Meyerdierks A."/>
            <person name="Storesund J.E."/>
            <person name="Kallscheuer N."/>
            <person name="Luecker S."/>
            <person name="Lage O.M."/>
            <person name="Pohl T."/>
            <person name="Merkel B.J."/>
            <person name="Hornburger P."/>
            <person name="Mueller R.-W."/>
            <person name="Bruemmer F."/>
            <person name="Labrenz M."/>
            <person name="Spormann A.M."/>
            <person name="Op den Camp H."/>
            <person name="Overmann J."/>
            <person name="Amann R."/>
            <person name="Jetten M.S.M."/>
            <person name="Mascher T."/>
            <person name="Medema M.H."/>
            <person name="Devos D.P."/>
            <person name="Kaster A.-K."/>
            <person name="Ovreas L."/>
            <person name="Rohde M."/>
            <person name="Galperin M.Y."/>
            <person name="Jogler C."/>
        </authorList>
    </citation>
    <scope>NUCLEOTIDE SEQUENCE [LARGE SCALE GENOMIC DNA]</scope>
    <source>
        <strain evidence="5 6">Spa11</strain>
    </source>
</reference>
<dbReference type="EC" id="3.1.6.6" evidence="5"/>
<dbReference type="PROSITE" id="PS00523">
    <property type="entry name" value="SULFATASE_1"/>
    <property type="match status" value="1"/>
</dbReference>
<dbReference type="CDD" id="cd16027">
    <property type="entry name" value="SGSH"/>
    <property type="match status" value="1"/>
</dbReference>
<comment type="similarity">
    <text evidence="1">Belongs to the sulfatase family.</text>
</comment>
<name>A0A518K842_9BACT</name>
<dbReference type="Pfam" id="PF00884">
    <property type="entry name" value="Sulfatase"/>
    <property type="match status" value="2"/>
</dbReference>
<dbReference type="Proteomes" id="UP000316426">
    <property type="component" value="Chromosome"/>
</dbReference>
<dbReference type="RefSeq" id="WP_145111860.1">
    <property type="nucleotide sequence ID" value="NZ_CP036349.1"/>
</dbReference>
<feature type="domain" description="Sulfatase N-terminal" evidence="4">
    <location>
        <begin position="154"/>
        <end position="292"/>
    </location>
</feature>
<dbReference type="SUPFAM" id="SSF53649">
    <property type="entry name" value="Alkaline phosphatase-like"/>
    <property type="match status" value="1"/>
</dbReference>
<evidence type="ECO:0000256" key="1">
    <source>
        <dbReference type="ARBA" id="ARBA00008779"/>
    </source>
</evidence>
<evidence type="ECO:0000313" key="6">
    <source>
        <dbReference type="Proteomes" id="UP000316426"/>
    </source>
</evidence>
<dbReference type="AlphaFoldDB" id="A0A518K842"/>
<keyword evidence="6" id="KW-1185">Reference proteome</keyword>
<evidence type="ECO:0000256" key="2">
    <source>
        <dbReference type="ARBA" id="ARBA00022801"/>
    </source>
</evidence>
<evidence type="ECO:0000256" key="3">
    <source>
        <dbReference type="SAM" id="SignalP"/>
    </source>
</evidence>
<evidence type="ECO:0000313" key="5">
    <source>
        <dbReference type="EMBL" id="QDV73963.1"/>
    </source>
</evidence>
<dbReference type="InterPro" id="IPR024607">
    <property type="entry name" value="Sulfatase_CS"/>
</dbReference>
<dbReference type="PANTHER" id="PTHR43751:SF1">
    <property type="entry name" value="SULFATASE ATSG-RELATED"/>
    <property type="match status" value="1"/>
</dbReference>
<dbReference type="PANTHER" id="PTHR43751">
    <property type="entry name" value="SULFATASE"/>
    <property type="match status" value="1"/>
</dbReference>
<evidence type="ECO:0000259" key="4">
    <source>
        <dbReference type="Pfam" id="PF00884"/>
    </source>
</evidence>
<protein>
    <submittedName>
        <fullName evidence="5">Choline-sulfatase</fullName>
        <ecNumber evidence="5">3.1.6.6</ecNumber>
    </submittedName>
</protein>
<feature type="chain" id="PRO_5022155676" evidence="3">
    <location>
        <begin position="26"/>
        <end position="465"/>
    </location>
</feature>
<dbReference type="InterPro" id="IPR017850">
    <property type="entry name" value="Alkaline_phosphatase_core_sf"/>
</dbReference>
<dbReference type="InterPro" id="IPR000917">
    <property type="entry name" value="Sulfatase_N"/>
</dbReference>
<proteinExistence type="inferred from homology"/>
<dbReference type="GO" id="GO:0047753">
    <property type="term" value="F:choline-sulfatase activity"/>
    <property type="evidence" value="ECO:0007669"/>
    <property type="project" value="UniProtKB-EC"/>
</dbReference>
<dbReference type="KEGG" id="bmei:Spa11_21620"/>
<dbReference type="Gene3D" id="3.40.720.10">
    <property type="entry name" value="Alkaline Phosphatase, subunit A"/>
    <property type="match status" value="1"/>
</dbReference>
<keyword evidence="3" id="KW-0732">Signal</keyword>
<organism evidence="5 6">
    <name type="scientific">Botrimarina mediterranea</name>
    <dbReference type="NCBI Taxonomy" id="2528022"/>
    <lineage>
        <taxon>Bacteria</taxon>
        <taxon>Pseudomonadati</taxon>
        <taxon>Planctomycetota</taxon>
        <taxon>Planctomycetia</taxon>
        <taxon>Pirellulales</taxon>
        <taxon>Lacipirellulaceae</taxon>
        <taxon>Botrimarina</taxon>
    </lineage>
</organism>
<sequence precursor="true">MTFKRIALPILVGLVLGASTAASLAGPNLVCIIADDCTWTDLGAYGGQAATPNLDRLCSEGKKFTHCFQAAPMCSPTRQNLMTGLYPVRSGAYPNHTFVKDGVKSVCHYLGDLGYRVALSGKRHIAPEEAFPFDYSGGANPDFAAIDTLLSDCKSREQPFCLFVCSNEPHSPWNKGDPSRYKPSDLELRPYWRDNPALRRAYSKYLAEITFFDGQVGKTLDLLDKHQLTDDTVVMVLSEQGNGFPFAKWTCYDAGLRSAMVVRWPGHIAPGTVTDAMVEYVDVTPTFVELAGGVPPEGLDGRSFSPVLLGRSDEHKEYVYGVQTSNGIYQFDGHYGRRSIRSPRYHLIWNVNADSRFDNGISKSRYFAEWRRASAAGDEEAAALVERFHQPPEYEFFDTQSDPDELHNLAEAPEHAERIAAMKGRLTAWMESQGDLGRATEADALSRMINGNAAARAAANARNKN</sequence>
<accession>A0A518K842</accession>
<feature type="domain" description="Sulfatase N-terminal" evidence="4">
    <location>
        <begin position="27"/>
        <end position="129"/>
    </location>
</feature>
<keyword evidence="2 5" id="KW-0378">Hydrolase</keyword>
<dbReference type="EMBL" id="CP036349">
    <property type="protein sequence ID" value="QDV73963.1"/>
    <property type="molecule type" value="Genomic_DNA"/>
</dbReference>
<feature type="signal peptide" evidence="3">
    <location>
        <begin position="1"/>
        <end position="25"/>
    </location>
</feature>